<dbReference type="NCBIfam" id="TIGR02443">
    <property type="entry name" value="YheV family putative zinc ribbon protein"/>
    <property type="match status" value="1"/>
</dbReference>
<dbReference type="Proteomes" id="UP000242469">
    <property type="component" value="Unassembled WGS sequence"/>
</dbReference>
<dbReference type="EMBL" id="FNRJ01000015">
    <property type="protein sequence ID" value="SEB07174.1"/>
    <property type="molecule type" value="Genomic_DNA"/>
</dbReference>
<evidence type="ECO:0000313" key="3">
    <source>
        <dbReference type="Proteomes" id="UP000242469"/>
    </source>
</evidence>
<reference evidence="3" key="1">
    <citation type="submission" date="2016-10" db="EMBL/GenBank/DDBJ databases">
        <authorList>
            <person name="Varghese N."/>
            <person name="Submissions S."/>
        </authorList>
    </citation>
    <scope>NUCLEOTIDE SEQUENCE [LARGE SCALE GENOMIC DNA]</scope>
    <source>
        <strain evidence="3">DSM 11526</strain>
    </source>
</reference>
<dbReference type="InterPro" id="IPR012658">
    <property type="entry name" value="YheV"/>
</dbReference>
<evidence type="ECO:0000256" key="1">
    <source>
        <dbReference type="SAM" id="MobiDB-lite"/>
    </source>
</evidence>
<dbReference type="STRING" id="1122198.SAMN02745729_11556"/>
<organism evidence="2 3">
    <name type="scientific">Marinobacterium iners DSM 11526</name>
    <dbReference type="NCBI Taxonomy" id="1122198"/>
    <lineage>
        <taxon>Bacteria</taxon>
        <taxon>Pseudomonadati</taxon>
        <taxon>Pseudomonadota</taxon>
        <taxon>Gammaproteobacteria</taxon>
        <taxon>Oceanospirillales</taxon>
        <taxon>Oceanospirillaceae</taxon>
        <taxon>Marinobacterium</taxon>
    </lineage>
</organism>
<feature type="compositionally biased region" description="Basic and acidic residues" evidence="1">
    <location>
        <begin position="46"/>
        <end position="74"/>
    </location>
</feature>
<keyword evidence="3" id="KW-1185">Reference proteome</keyword>
<dbReference type="RefSeq" id="WP_091827500.1">
    <property type="nucleotide sequence ID" value="NZ_FNRJ01000015.1"/>
</dbReference>
<sequence>MSVSKRFIAGAVCPRCGEMDTVRMYRDDEREYRECVKCGFSDSLRLDGRPDPEQIETRVSGERSDRAPASKADDSPQPIRILDAGGLRRDH</sequence>
<accession>A0A1H4GC92</accession>
<feature type="region of interest" description="Disordered" evidence="1">
    <location>
        <begin position="46"/>
        <end position="91"/>
    </location>
</feature>
<proteinExistence type="predicted"/>
<name>A0A1H4GC92_9GAMM</name>
<dbReference type="OrthoDB" id="5881059at2"/>
<dbReference type="AlphaFoldDB" id="A0A1H4GC92"/>
<evidence type="ECO:0000313" key="2">
    <source>
        <dbReference type="EMBL" id="SEB07174.1"/>
    </source>
</evidence>
<dbReference type="Pfam" id="PF09526">
    <property type="entry name" value="DUF2387"/>
    <property type="match status" value="1"/>
</dbReference>
<protein>
    <submittedName>
        <fullName evidence="2">Uncharacterized protein</fullName>
    </submittedName>
</protein>
<gene>
    <name evidence="2" type="ORF">SAMN02745729_11556</name>
</gene>